<feature type="non-terminal residue" evidence="1">
    <location>
        <position position="88"/>
    </location>
</feature>
<dbReference type="InterPro" id="IPR029021">
    <property type="entry name" value="Prot-tyrosine_phosphatase-like"/>
</dbReference>
<gene>
    <name evidence="1" type="ORF">UY19_C0014G0001</name>
</gene>
<dbReference type="EMBL" id="LCPB01000014">
    <property type="protein sequence ID" value="KKU89401.1"/>
    <property type="molecule type" value="Genomic_DNA"/>
</dbReference>
<accession>A0A0G1U5N3</accession>
<dbReference type="AlphaFoldDB" id="A0A0G1U5N3"/>
<comment type="caution">
    <text evidence="1">The sequence shown here is derived from an EMBL/GenBank/DDBJ whole genome shotgun (WGS) entry which is preliminary data.</text>
</comment>
<evidence type="ECO:0000313" key="2">
    <source>
        <dbReference type="Proteomes" id="UP000033882"/>
    </source>
</evidence>
<sequence length="88" mass="9886">MEYSQITDQIYIGTNFCCETHFDPELLKKGVTYDLSLEVERVDAPTGGAAYLWLPVPDMHAPTPQQFSMGVSFIKTAVQSGRKIYVHC</sequence>
<organism evidence="1 2">
    <name type="scientific">Candidatus Wolfebacteria bacterium GW2011_GWA2_47_9b</name>
    <dbReference type="NCBI Taxonomy" id="1619005"/>
    <lineage>
        <taxon>Bacteria</taxon>
        <taxon>Candidatus Wolfeibacteriota</taxon>
    </lineage>
</organism>
<dbReference type="Pfam" id="PF22785">
    <property type="entry name" value="Tc-R-P"/>
    <property type="match status" value="1"/>
</dbReference>
<evidence type="ECO:0000313" key="1">
    <source>
        <dbReference type="EMBL" id="KKU89401.1"/>
    </source>
</evidence>
<reference evidence="1 2" key="1">
    <citation type="journal article" date="2015" name="Nature">
        <title>rRNA introns, odd ribosomes, and small enigmatic genomes across a large radiation of phyla.</title>
        <authorList>
            <person name="Brown C.T."/>
            <person name="Hug L.A."/>
            <person name="Thomas B.C."/>
            <person name="Sharon I."/>
            <person name="Castelle C.J."/>
            <person name="Singh A."/>
            <person name="Wilkins M.J."/>
            <person name="Williams K.H."/>
            <person name="Banfield J.F."/>
        </authorList>
    </citation>
    <scope>NUCLEOTIDE SEQUENCE [LARGE SCALE GENOMIC DNA]</scope>
</reference>
<dbReference type="Proteomes" id="UP000033882">
    <property type="component" value="Unassembled WGS sequence"/>
</dbReference>
<dbReference type="Gene3D" id="3.90.190.10">
    <property type="entry name" value="Protein tyrosine phosphatase superfamily"/>
    <property type="match status" value="1"/>
</dbReference>
<protein>
    <submittedName>
        <fullName evidence="1">Uncharacterized protein</fullName>
    </submittedName>
</protein>
<proteinExistence type="predicted"/>
<dbReference type="SUPFAM" id="SSF52799">
    <property type="entry name" value="(Phosphotyrosine protein) phosphatases II"/>
    <property type="match status" value="1"/>
</dbReference>
<name>A0A0G1U5N3_9BACT</name>